<protein>
    <submittedName>
        <fullName evidence="2">Uncharacterized protein</fullName>
    </submittedName>
</protein>
<proteinExistence type="predicted"/>
<keyword evidence="1" id="KW-1133">Transmembrane helix</keyword>
<keyword evidence="3" id="KW-1185">Reference proteome</keyword>
<sequence>MNQASQKNEDGIQSVDLYSCSNFGEENKRGADLYSCSGSGEENESGADLYIRPLRDFGEENERGAECNGDEYLKDHGSCSDLCSCSDFGEENERSAECNNDECLKDYGSCSDLCSCCQPTTLSWIQNTMAPVLPLQRCRMPKRRGTLFLGSSSFVATTIFPRTLFPPQKYG</sequence>
<feature type="transmembrane region" description="Helical" evidence="1">
    <location>
        <begin position="146"/>
        <end position="165"/>
    </location>
</feature>
<keyword evidence="1" id="KW-0472">Membrane</keyword>
<gene>
    <name evidence="2" type="ORF">HUJ06_006786</name>
</gene>
<evidence type="ECO:0000256" key="1">
    <source>
        <dbReference type="SAM" id="Phobius"/>
    </source>
</evidence>
<dbReference type="EMBL" id="DUZY01000004">
    <property type="protein sequence ID" value="DAD36146.1"/>
    <property type="molecule type" value="Genomic_DNA"/>
</dbReference>
<comment type="caution">
    <text evidence="2">The sequence shown here is derived from an EMBL/GenBank/DDBJ whole genome shotgun (WGS) entry which is preliminary data.</text>
</comment>
<organism evidence="2 3">
    <name type="scientific">Nelumbo nucifera</name>
    <name type="common">Sacred lotus</name>
    <dbReference type="NCBI Taxonomy" id="4432"/>
    <lineage>
        <taxon>Eukaryota</taxon>
        <taxon>Viridiplantae</taxon>
        <taxon>Streptophyta</taxon>
        <taxon>Embryophyta</taxon>
        <taxon>Tracheophyta</taxon>
        <taxon>Spermatophyta</taxon>
        <taxon>Magnoliopsida</taxon>
        <taxon>Proteales</taxon>
        <taxon>Nelumbonaceae</taxon>
        <taxon>Nelumbo</taxon>
    </lineage>
</organism>
<dbReference type="AlphaFoldDB" id="A0A822YZG8"/>
<name>A0A822YZG8_NELNU</name>
<keyword evidence="1" id="KW-0812">Transmembrane</keyword>
<dbReference type="Proteomes" id="UP000607653">
    <property type="component" value="Unassembled WGS sequence"/>
</dbReference>
<reference evidence="2 3" key="1">
    <citation type="journal article" date="2020" name="Mol. Biol. Evol.">
        <title>Distinct Expression and Methylation Patterns for Genes with Different Fates following a Single Whole-Genome Duplication in Flowering Plants.</title>
        <authorList>
            <person name="Shi T."/>
            <person name="Rahmani R.S."/>
            <person name="Gugger P.F."/>
            <person name="Wang M."/>
            <person name="Li H."/>
            <person name="Zhang Y."/>
            <person name="Li Z."/>
            <person name="Wang Q."/>
            <person name="Van de Peer Y."/>
            <person name="Marchal K."/>
            <person name="Chen J."/>
        </authorList>
    </citation>
    <scope>NUCLEOTIDE SEQUENCE [LARGE SCALE GENOMIC DNA]</scope>
    <source>
        <tissue evidence="2">Leaf</tissue>
    </source>
</reference>
<evidence type="ECO:0000313" key="3">
    <source>
        <dbReference type="Proteomes" id="UP000607653"/>
    </source>
</evidence>
<accession>A0A822YZG8</accession>
<evidence type="ECO:0000313" key="2">
    <source>
        <dbReference type="EMBL" id="DAD36146.1"/>
    </source>
</evidence>